<dbReference type="EMBL" id="CP111013">
    <property type="protein sequence ID" value="WAQ97345.1"/>
    <property type="molecule type" value="Genomic_DNA"/>
</dbReference>
<evidence type="ECO:0000313" key="2">
    <source>
        <dbReference type="Proteomes" id="UP001164746"/>
    </source>
</evidence>
<evidence type="ECO:0000313" key="1">
    <source>
        <dbReference type="EMBL" id="WAQ97345.1"/>
    </source>
</evidence>
<sequence length="138" mass="15298">MKLCLREYFSEYMDKTKNNQFNNSVIYECISIKARDGPINGLLVPCDLVHLGTLGVHVNVVFLFRSLVVLVIVVQRDDYSTSCRLPEEVTHFVGRCTCRLVESAAHALSDIQTDGQDLSDACPMGGSVARAEVPDVTF</sequence>
<protein>
    <submittedName>
        <fullName evidence="1">Uncharacterized protein</fullName>
    </submittedName>
</protein>
<gene>
    <name evidence="1" type="ORF">MAR_030035</name>
</gene>
<accession>A0ABY7DLW8</accession>
<name>A0ABY7DLW8_MYAAR</name>
<proteinExistence type="predicted"/>
<reference evidence="1" key="1">
    <citation type="submission" date="2022-11" db="EMBL/GenBank/DDBJ databases">
        <title>Centuries of genome instability and evolution in soft-shell clam transmissible cancer (bioRxiv).</title>
        <authorList>
            <person name="Hart S.F.M."/>
            <person name="Yonemitsu M.A."/>
            <person name="Giersch R.M."/>
            <person name="Beal B.F."/>
            <person name="Arriagada G."/>
            <person name="Davis B.W."/>
            <person name="Ostrander E.A."/>
            <person name="Goff S.P."/>
            <person name="Metzger M.J."/>
        </authorList>
    </citation>
    <scope>NUCLEOTIDE SEQUENCE</scope>
    <source>
        <strain evidence="1">MELC-2E11</strain>
        <tissue evidence="1">Siphon/mantle</tissue>
    </source>
</reference>
<dbReference type="Proteomes" id="UP001164746">
    <property type="component" value="Chromosome 2"/>
</dbReference>
<organism evidence="1 2">
    <name type="scientific">Mya arenaria</name>
    <name type="common">Soft-shell clam</name>
    <dbReference type="NCBI Taxonomy" id="6604"/>
    <lineage>
        <taxon>Eukaryota</taxon>
        <taxon>Metazoa</taxon>
        <taxon>Spiralia</taxon>
        <taxon>Lophotrochozoa</taxon>
        <taxon>Mollusca</taxon>
        <taxon>Bivalvia</taxon>
        <taxon>Autobranchia</taxon>
        <taxon>Heteroconchia</taxon>
        <taxon>Euheterodonta</taxon>
        <taxon>Imparidentia</taxon>
        <taxon>Neoheterodontei</taxon>
        <taxon>Myida</taxon>
        <taxon>Myoidea</taxon>
        <taxon>Myidae</taxon>
        <taxon>Mya</taxon>
    </lineage>
</organism>
<keyword evidence="2" id="KW-1185">Reference proteome</keyword>